<sequence>MSVQKLEDVDRLLEHYCEEFDIVYRLTPEQEGVVKATTDRGNSRSARDRYTTCNFCGAAASNLFHSHQYVQFDEDFEMVFKEIDDNVPSTSVATKRKNNFVINSKAKVAAKEIYYSICEAYIPQAKYKIHLRTIQHKEKSVVILKENVFITSPMSSENVVQYKIISSLKEEITINLFLNDIRPYIREQIHQELEEFNSTKFNLRLFGEYVKGMDIEIVLTLKHISTNFSAVRKLGEVNEKISELFVEFTKAAEECQERDSSWAIAAFKF</sequence>
<name>A0A1A9WRL0_9MUSC</name>
<dbReference type="Proteomes" id="UP000091820">
    <property type="component" value="Unassembled WGS sequence"/>
</dbReference>
<keyword evidence="2" id="KW-1185">Reference proteome</keyword>
<proteinExistence type="predicted"/>
<evidence type="ECO:0000313" key="1">
    <source>
        <dbReference type="EnsemblMetazoa" id="GBRI029629-PA"/>
    </source>
</evidence>
<reference evidence="2" key="1">
    <citation type="submission" date="2014-03" db="EMBL/GenBank/DDBJ databases">
        <authorList>
            <person name="Aksoy S."/>
            <person name="Warren W."/>
            <person name="Wilson R.K."/>
        </authorList>
    </citation>
    <scope>NUCLEOTIDE SEQUENCE [LARGE SCALE GENOMIC DNA]</scope>
    <source>
        <strain evidence="2">IAEA</strain>
    </source>
</reference>
<evidence type="ECO:0000313" key="2">
    <source>
        <dbReference type="Proteomes" id="UP000091820"/>
    </source>
</evidence>
<accession>A0A1A9WRL0</accession>
<dbReference type="VEuPathDB" id="VectorBase:GBRI029629"/>
<dbReference type="EnsemblMetazoa" id="GBRI029629-RA">
    <property type="protein sequence ID" value="GBRI029629-PA"/>
    <property type="gene ID" value="GBRI029629"/>
</dbReference>
<reference evidence="1" key="2">
    <citation type="submission" date="2020-05" db="UniProtKB">
        <authorList>
            <consortium name="EnsemblMetazoa"/>
        </authorList>
    </citation>
    <scope>IDENTIFICATION</scope>
    <source>
        <strain evidence="1">IAEA</strain>
    </source>
</reference>
<protein>
    <submittedName>
        <fullName evidence="1">Uncharacterized protein</fullName>
    </submittedName>
</protein>
<dbReference type="AlphaFoldDB" id="A0A1A9WRL0"/>
<organism evidence="1 2">
    <name type="scientific">Glossina brevipalpis</name>
    <dbReference type="NCBI Taxonomy" id="37001"/>
    <lineage>
        <taxon>Eukaryota</taxon>
        <taxon>Metazoa</taxon>
        <taxon>Ecdysozoa</taxon>
        <taxon>Arthropoda</taxon>
        <taxon>Hexapoda</taxon>
        <taxon>Insecta</taxon>
        <taxon>Pterygota</taxon>
        <taxon>Neoptera</taxon>
        <taxon>Endopterygota</taxon>
        <taxon>Diptera</taxon>
        <taxon>Brachycera</taxon>
        <taxon>Muscomorpha</taxon>
        <taxon>Hippoboscoidea</taxon>
        <taxon>Glossinidae</taxon>
        <taxon>Glossina</taxon>
    </lineage>
</organism>